<proteinExistence type="predicted"/>
<dbReference type="Pfam" id="PF18911">
    <property type="entry name" value="PKD_4"/>
    <property type="match status" value="1"/>
</dbReference>
<evidence type="ECO:0000313" key="3">
    <source>
        <dbReference type="Proteomes" id="UP000179157"/>
    </source>
</evidence>
<dbReference type="CDD" id="cd00146">
    <property type="entry name" value="PKD"/>
    <property type="match status" value="1"/>
</dbReference>
<protein>
    <recommendedName>
        <fullName evidence="1">PKD domain-containing protein</fullName>
    </recommendedName>
</protein>
<dbReference type="SUPFAM" id="SSF49299">
    <property type="entry name" value="PKD domain"/>
    <property type="match status" value="1"/>
</dbReference>
<dbReference type="STRING" id="1817864.A2Z21_01025"/>
<feature type="domain" description="PKD" evidence="1">
    <location>
        <begin position="32"/>
        <end position="120"/>
    </location>
</feature>
<dbReference type="Gene3D" id="2.60.40.10">
    <property type="entry name" value="Immunoglobulins"/>
    <property type="match status" value="1"/>
</dbReference>
<dbReference type="InterPro" id="IPR000601">
    <property type="entry name" value="PKD_dom"/>
</dbReference>
<dbReference type="InterPro" id="IPR011044">
    <property type="entry name" value="Quino_amine_DH_bsu"/>
</dbReference>
<organism evidence="2 3">
    <name type="scientific">Fraserbacteria sp. (strain RBG_16_55_9)</name>
    <dbReference type="NCBI Taxonomy" id="1817864"/>
    <lineage>
        <taxon>Bacteria</taxon>
        <taxon>Candidatus Fraseribacteriota</taxon>
    </lineage>
</organism>
<dbReference type="GO" id="GO:0016603">
    <property type="term" value="F:glutaminyl-peptide cyclotransferase activity"/>
    <property type="evidence" value="ECO:0007669"/>
    <property type="project" value="InterPro"/>
</dbReference>
<dbReference type="SUPFAM" id="SSF50969">
    <property type="entry name" value="YVTN repeat-like/Quinoprotein amine dehydrogenase"/>
    <property type="match status" value="1"/>
</dbReference>
<comment type="caution">
    <text evidence="2">The sequence shown here is derived from an EMBL/GenBank/DDBJ whole genome shotgun (WGS) entry which is preliminary data.</text>
</comment>
<dbReference type="EMBL" id="MFGX01000096">
    <property type="protein sequence ID" value="OGF53807.1"/>
    <property type="molecule type" value="Genomic_DNA"/>
</dbReference>
<reference evidence="2 3" key="1">
    <citation type="journal article" date="2016" name="Nat. Commun.">
        <title>Thousands of microbial genomes shed light on interconnected biogeochemical processes in an aquifer system.</title>
        <authorList>
            <person name="Anantharaman K."/>
            <person name="Brown C.T."/>
            <person name="Hug L.A."/>
            <person name="Sharon I."/>
            <person name="Castelle C.J."/>
            <person name="Probst A.J."/>
            <person name="Thomas B.C."/>
            <person name="Singh A."/>
            <person name="Wilkins M.J."/>
            <person name="Karaoz U."/>
            <person name="Brodie E.L."/>
            <person name="Williams K.H."/>
            <person name="Hubbard S.S."/>
            <person name="Banfield J.F."/>
        </authorList>
    </citation>
    <scope>NUCLEOTIDE SEQUENCE [LARGE SCALE GENOMIC DNA]</scope>
    <source>
        <strain evidence="3">RBG_16_55_9</strain>
    </source>
</reference>
<dbReference type="InterPro" id="IPR013783">
    <property type="entry name" value="Ig-like_fold"/>
</dbReference>
<evidence type="ECO:0000259" key="1">
    <source>
        <dbReference type="PROSITE" id="PS50093"/>
    </source>
</evidence>
<accession>A0A1F5URN2</accession>
<sequence length="325" mass="35469">MMVRMQRRVALLIGLALVFALEGCSLLANQAPQASFTVFPPVPLAGREALFDSTASSDPDGKLVSFQWAFGDGQRAEGPEAYHAYAQKGPYEVTLTVIDERGGRSSITQTVLVGAPIGRVRTHFKVPRLEVAAGLTWDGQVLWITDEVAGNLYRVNPQDGRVLSSLRAPGSYPQGLAWDGESLWVADASEGQLYQLDPQKGQVERSLAAPGAGMPMGLAWDGEMLWVTDWIDLRIYQVEPQTGQVLNSFRAPGDAPEALAWHEESLWVLDGIYGIFELDPESGQPLQVWAQLPGDNPRGLAWAGASLWLASDDELYQLELTSDHP</sequence>
<dbReference type="Gene3D" id="2.130.10.10">
    <property type="entry name" value="YVTN repeat-like/Quinoprotein amine dehydrogenase"/>
    <property type="match status" value="1"/>
</dbReference>
<dbReference type="InterPro" id="IPR022409">
    <property type="entry name" value="PKD/Chitinase_dom"/>
</dbReference>
<gene>
    <name evidence="2" type="ORF">A2Z21_01025</name>
</gene>
<dbReference type="SMART" id="SM00089">
    <property type="entry name" value="PKD"/>
    <property type="match status" value="1"/>
</dbReference>
<evidence type="ECO:0000313" key="2">
    <source>
        <dbReference type="EMBL" id="OGF53807.1"/>
    </source>
</evidence>
<dbReference type="AlphaFoldDB" id="A0A1F5URN2"/>
<dbReference type="Proteomes" id="UP000179157">
    <property type="component" value="Unassembled WGS sequence"/>
</dbReference>
<dbReference type="PROSITE" id="PS50093">
    <property type="entry name" value="PKD"/>
    <property type="match status" value="1"/>
</dbReference>
<name>A0A1F5URN2_FRAXR</name>
<dbReference type="InterPro" id="IPR035986">
    <property type="entry name" value="PKD_dom_sf"/>
</dbReference>
<dbReference type="InterPro" id="IPR015943">
    <property type="entry name" value="WD40/YVTN_repeat-like_dom_sf"/>
</dbReference>